<dbReference type="GO" id="GO:0006629">
    <property type="term" value="P:lipid metabolic process"/>
    <property type="evidence" value="ECO:0007669"/>
    <property type="project" value="InterPro"/>
</dbReference>
<keyword evidence="1" id="KW-0812">Transmembrane</keyword>
<dbReference type="AlphaFoldDB" id="A0A0W8G6U7"/>
<accession>A0A0W8G6U7</accession>
<reference evidence="3" key="1">
    <citation type="journal article" date="2015" name="Proc. Natl. Acad. Sci. U.S.A.">
        <title>Networks of energetic and metabolic interactions define dynamics in microbial communities.</title>
        <authorList>
            <person name="Embree M."/>
            <person name="Liu J.K."/>
            <person name="Al-Bassam M.M."/>
            <person name="Zengler K."/>
        </authorList>
    </citation>
    <scope>NUCLEOTIDE SEQUENCE</scope>
</reference>
<keyword evidence="1" id="KW-1133">Transmembrane helix</keyword>
<name>A0A0W8G6U7_9ZZZZ</name>
<evidence type="ECO:0000256" key="1">
    <source>
        <dbReference type="SAM" id="Phobius"/>
    </source>
</evidence>
<feature type="transmembrane region" description="Helical" evidence="1">
    <location>
        <begin position="57"/>
        <end position="75"/>
    </location>
</feature>
<keyword evidence="3" id="KW-0378">Hydrolase</keyword>
<dbReference type="SUPFAM" id="SSF101307">
    <property type="entry name" value="YutG-like"/>
    <property type="match status" value="1"/>
</dbReference>
<dbReference type="GO" id="GO:0008962">
    <property type="term" value="F:phosphatidylglycerophosphatase activity"/>
    <property type="evidence" value="ECO:0007669"/>
    <property type="project" value="UniProtKB-EC"/>
</dbReference>
<protein>
    <submittedName>
        <fullName evidence="3">Phosphatidylglycerophosphatase a</fullName>
        <ecNumber evidence="3">3.1.3.27</ecNumber>
    </submittedName>
</protein>
<dbReference type="PIRSF" id="PIRSF006162">
    <property type="entry name" value="PgpA"/>
    <property type="match status" value="1"/>
</dbReference>
<dbReference type="EC" id="3.1.3.27" evidence="3"/>
<feature type="transmembrane region" description="Helical" evidence="1">
    <location>
        <begin position="96"/>
        <end position="120"/>
    </location>
</feature>
<evidence type="ECO:0000313" key="3">
    <source>
        <dbReference type="EMBL" id="KUG28845.1"/>
    </source>
</evidence>
<organism evidence="3">
    <name type="scientific">hydrocarbon metagenome</name>
    <dbReference type="NCBI Taxonomy" id="938273"/>
    <lineage>
        <taxon>unclassified sequences</taxon>
        <taxon>metagenomes</taxon>
        <taxon>ecological metagenomes</taxon>
    </lineage>
</organism>
<evidence type="ECO:0000259" key="2">
    <source>
        <dbReference type="Pfam" id="PF04608"/>
    </source>
</evidence>
<gene>
    <name evidence="3" type="ORF">ASZ90_001270</name>
</gene>
<proteinExistence type="predicted"/>
<dbReference type="Pfam" id="PF04608">
    <property type="entry name" value="PgpA"/>
    <property type="match status" value="1"/>
</dbReference>
<dbReference type="InterPro" id="IPR026037">
    <property type="entry name" value="PgpA"/>
</dbReference>
<dbReference type="InterPro" id="IPR036681">
    <property type="entry name" value="PgpA-like_sf"/>
</dbReference>
<dbReference type="InterPro" id="IPR007686">
    <property type="entry name" value="YutG/PgpA"/>
</dbReference>
<dbReference type="EMBL" id="LNQE01000169">
    <property type="protein sequence ID" value="KUG28845.1"/>
    <property type="molecule type" value="Genomic_DNA"/>
</dbReference>
<comment type="caution">
    <text evidence="3">The sequence shown here is derived from an EMBL/GenBank/DDBJ whole genome shotgun (WGS) entry which is preliminary data.</text>
</comment>
<dbReference type="PANTHER" id="PTHR36305">
    <property type="entry name" value="PHOSPHATIDYLGLYCEROPHOSPHATASE A"/>
    <property type="match status" value="1"/>
</dbReference>
<dbReference type="CDD" id="cd06971">
    <property type="entry name" value="PgpA"/>
    <property type="match status" value="1"/>
</dbReference>
<dbReference type="PANTHER" id="PTHR36305:SF1">
    <property type="entry name" value="PHOSPHATIDYLGLYCEROPHOSPHATASE A"/>
    <property type="match status" value="1"/>
</dbReference>
<feature type="transmembrane region" description="Helical" evidence="1">
    <location>
        <begin position="140"/>
        <end position="162"/>
    </location>
</feature>
<feature type="domain" description="YutG/PgpA" evidence="2">
    <location>
        <begin position="23"/>
        <end position="162"/>
    </location>
</feature>
<sequence>MYPLPMTSTPPHMTMTDRLALWTATLGPVGRFPAAPGTAGSAVAALAAPWLFLPLGPAGRLLVLCLVFVIGALAASRAERLLGRKDPGPVVIDEVLGQWIALWPLSTADPWAMLLAFALFRILDMTKPPPIRQSERWLPGGYGIMLDDALAGAAAALVLWVVW</sequence>
<keyword evidence="1" id="KW-0472">Membrane</keyword>